<evidence type="ECO:0000256" key="1">
    <source>
        <dbReference type="ARBA" id="ARBA00022898"/>
    </source>
</evidence>
<dbReference type="InterPro" id="IPR000653">
    <property type="entry name" value="DegT/StrS_aminotransferase"/>
</dbReference>
<evidence type="ECO:0000256" key="3">
    <source>
        <dbReference type="RuleBase" id="RU004508"/>
    </source>
</evidence>
<evidence type="ECO:0000313" key="4">
    <source>
        <dbReference type="EMBL" id="MBZ9779430.1"/>
    </source>
</evidence>
<keyword evidence="1 3" id="KW-0663">Pyridoxal phosphate</keyword>
<dbReference type="Proteomes" id="UP001199314">
    <property type="component" value="Unassembled WGS sequence"/>
</dbReference>
<comment type="similarity">
    <text evidence="2 3">Belongs to the DegT/DnrJ/EryC1 family.</text>
</comment>
<evidence type="ECO:0000313" key="5">
    <source>
        <dbReference type="Proteomes" id="UP001199314"/>
    </source>
</evidence>
<comment type="caution">
    <text evidence="4">The sequence shown here is derived from an EMBL/GenBank/DDBJ whole genome shotgun (WGS) entry which is preliminary data.</text>
</comment>
<keyword evidence="4" id="KW-0808">Transferase</keyword>
<dbReference type="Gene3D" id="3.90.1150.10">
    <property type="entry name" value="Aspartate Aminotransferase, domain 1"/>
    <property type="match status" value="1"/>
</dbReference>
<proteinExistence type="inferred from homology"/>
<dbReference type="PANTHER" id="PTHR30244">
    <property type="entry name" value="TRANSAMINASE"/>
    <property type="match status" value="1"/>
</dbReference>
<dbReference type="PANTHER" id="PTHR30244:SF36">
    <property type="entry name" value="3-OXO-GLUCOSE-6-PHOSPHATE:GLUTAMATE AMINOTRANSFERASE"/>
    <property type="match status" value="1"/>
</dbReference>
<dbReference type="InterPro" id="IPR015424">
    <property type="entry name" value="PyrdxlP-dep_Trfase"/>
</dbReference>
<dbReference type="InterPro" id="IPR015421">
    <property type="entry name" value="PyrdxlP-dep_Trfase_major"/>
</dbReference>
<gene>
    <name evidence="4" type="ORF">LB452_10905</name>
</gene>
<dbReference type="GO" id="GO:0008483">
    <property type="term" value="F:transaminase activity"/>
    <property type="evidence" value="ECO:0007669"/>
    <property type="project" value="UniProtKB-KW"/>
</dbReference>
<accession>A0ABS7XKD0</accession>
<dbReference type="SUPFAM" id="SSF53383">
    <property type="entry name" value="PLP-dependent transferases"/>
    <property type="match status" value="1"/>
</dbReference>
<keyword evidence="5" id="KW-1185">Reference proteome</keyword>
<dbReference type="CDD" id="cd00616">
    <property type="entry name" value="AHBA_syn"/>
    <property type="match status" value="1"/>
</dbReference>
<organism evidence="4 5">
    <name type="scientific">Psychroflexus longus</name>
    <dbReference type="NCBI Taxonomy" id="2873596"/>
    <lineage>
        <taxon>Bacteria</taxon>
        <taxon>Pseudomonadati</taxon>
        <taxon>Bacteroidota</taxon>
        <taxon>Flavobacteriia</taxon>
        <taxon>Flavobacteriales</taxon>
        <taxon>Flavobacteriaceae</taxon>
        <taxon>Psychroflexus</taxon>
    </lineage>
</organism>
<keyword evidence="4" id="KW-0032">Aminotransferase</keyword>
<dbReference type="Gene3D" id="3.40.640.10">
    <property type="entry name" value="Type I PLP-dependent aspartate aminotransferase-like (Major domain)"/>
    <property type="match status" value="1"/>
</dbReference>
<dbReference type="EMBL" id="JAIQZE010000012">
    <property type="protein sequence ID" value="MBZ9779430.1"/>
    <property type="molecule type" value="Genomic_DNA"/>
</dbReference>
<reference evidence="5" key="1">
    <citation type="submission" date="2023-07" db="EMBL/GenBank/DDBJ databases">
        <title>Novel species isolated from saline lakes on Tibetan Plateau.</title>
        <authorList>
            <person name="Lu H."/>
        </authorList>
    </citation>
    <scope>NUCLEOTIDE SEQUENCE [LARGE SCALE GENOMIC DNA]</scope>
    <source>
        <strain evidence="5">CAK8W</strain>
    </source>
</reference>
<dbReference type="Pfam" id="PF01041">
    <property type="entry name" value="DegT_DnrJ_EryC1"/>
    <property type="match status" value="1"/>
</dbReference>
<dbReference type="InterPro" id="IPR015422">
    <property type="entry name" value="PyrdxlP-dep_Trfase_small"/>
</dbReference>
<protein>
    <submittedName>
        <fullName evidence="4">DegT/DnrJ/EryC1/StrS family aminotransferase</fullName>
    </submittedName>
</protein>
<evidence type="ECO:0000256" key="2">
    <source>
        <dbReference type="ARBA" id="ARBA00037999"/>
    </source>
</evidence>
<sequence>MVKFLDLKAINEQYQVEIIDAMNSVLNSGWYIKGSAVSSFENNFAKYCGTKHCIGVANGLDALILIFRALIIQGKLQEGDEVIVPANTYIASILALTENKLEPILVEPDPVTFNLSLEGIRSKITSKTKAVLSVHLYGQLAEDVSQYCKEHNLLLIEDAAQAHGAKNKEGQKAGSFGMAAGFSFYPGKNLGALGDAGAVTTNDKDLALLIQQLGNYGSEKKYHNSLQGLNSRLDEMQAAILDVKLKYLDQEITKRRETAQYYQQHIQNPKINLPKWDPEVKDHVFHLYVIRCQKRDQLQQYLSDKGIQTVIHYPIPPHKQEAYSEWNQLLFPLTEQLHDEVLSLPLSPLIAHQDLVKICDQVNNF</sequence>
<name>A0ABS7XKD0_9FLAO</name>
<dbReference type="RefSeq" id="WP_224461767.1">
    <property type="nucleotide sequence ID" value="NZ_JAIQZE010000012.1"/>
</dbReference>
<dbReference type="PIRSF" id="PIRSF000390">
    <property type="entry name" value="PLP_StrS"/>
    <property type="match status" value="1"/>
</dbReference>